<feature type="transmembrane region" description="Helical" evidence="1">
    <location>
        <begin position="283"/>
        <end position="310"/>
    </location>
</feature>
<name>A0A8X6F961_TRICU</name>
<dbReference type="OrthoDB" id="6431878at2759"/>
<keyword evidence="1" id="KW-1133">Transmembrane helix</keyword>
<dbReference type="AlphaFoldDB" id="A0A8X6F961"/>
<keyword evidence="2" id="KW-0732">Signal</keyword>
<organism evidence="3 4">
    <name type="scientific">Trichonephila clavata</name>
    <name type="common">Joro spider</name>
    <name type="synonym">Nephila clavata</name>
    <dbReference type="NCBI Taxonomy" id="2740835"/>
    <lineage>
        <taxon>Eukaryota</taxon>
        <taxon>Metazoa</taxon>
        <taxon>Ecdysozoa</taxon>
        <taxon>Arthropoda</taxon>
        <taxon>Chelicerata</taxon>
        <taxon>Arachnida</taxon>
        <taxon>Araneae</taxon>
        <taxon>Araneomorphae</taxon>
        <taxon>Entelegynae</taxon>
        <taxon>Araneoidea</taxon>
        <taxon>Nephilidae</taxon>
        <taxon>Trichonephila</taxon>
    </lineage>
</organism>
<gene>
    <name evidence="3" type="primary">AVEN_83333_1</name>
    <name evidence="3" type="ORF">TNCT_311871</name>
</gene>
<dbReference type="Proteomes" id="UP000887116">
    <property type="component" value="Unassembled WGS sequence"/>
</dbReference>
<evidence type="ECO:0000313" key="4">
    <source>
        <dbReference type="Proteomes" id="UP000887116"/>
    </source>
</evidence>
<feature type="signal peptide" evidence="2">
    <location>
        <begin position="1"/>
        <end position="22"/>
    </location>
</feature>
<sequence>MLLNQELHKILILISITWAALSSVTSSLHHQNKEFAENALIKSGKIENAINKNLLDGNVIGSWRMYSQRMNNTFYSPLHEDFESSEHTIVKSKLSNETDSRHSGRSDRLHPRNANATLKVRVTPDFMYAAWNAMEKNNSAFSAFAPEQPVWQLPVQKLNTSFTKSKKLKVLPISSMHELWHATKKFLMTDYGNYTNPSNLSDKLVPSGNTQQDVNDSQLGLQNFQKGDEEDELKIAESRGYQNGGMMKGGGQPILLIKDKGDSGGGDMNGNGGMSGKDAIGPLIMMLTPLIMMCIMMPMMMSIMGGMMNFMKGIAGMMMMLNNPLTQTYTAQGLTPTLMNKHRKTDDDISPGQIMLGPLIVEMVEKLEEALKKYDI</sequence>
<reference evidence="3" key="1">
    <citation type="submission" date="2020-07" db="EMBL/GenBank/DDBJ databases">
        <title>Multicomponent nature underlies the extraordinary mechanical properties of spider dragline silk.</title>
        <authorList>
            <person name="Kono N."/>
            <person name="Nakamura H."/>
            <person name="Mori M."/>
            <person name="Yoshida Y."/>
            <person name="Ohtoshi R."/>
            <person name="Malay A.D."/>
            <person name="Moran D.A.P."/>
            <person name="Tomita M."/>
            <person name="Numata K."/>
            <person name="Arakawa K."/>
        </authorList>
    </citation>
    <scope>NUCLEOTIDE SEQUENCE</scope>
</reference>
<dbReference type="EMBL" id="BMAO01031221">
    <property type="protein sequence ID" value="GFQ73347.1"/>
    <property type="molecule type" value="Genomic_DNA"/>
</dbReference>
<protein>
    <submittedName>
        <fullName evidence="3">Uncharacterized protein</fullName>
    </submittedName>
</protein>
<keyword evidence="4" id="KW-1185">Reference proteome</keyword>
<evidence type="ECO:0000256" key="1">
    <source>
        <dbReference type="SAM" id="Phobius"/>
    </source>
</evidence>
<feature type="chain" id="PRO_5036496517" evidence="2">
    <location>
        <begin position="23"/>
        <end position="376"/>
    </location>
</feature>
<evidence type="ECO:0000256" key="2">
    <source>
        <dbReference type="SAM" id="SignalP"/>
    </source>
</evidence>
<proteinExistence type="predicted"/>
<comment type="caution">
    <text evidence="3">The sequence shown here is derived from an EMBL/GenBank/DDBJ whole genome shotgun (WGS) entry which is preliminary data.</text>
</comment>
<accession>A0A8X6F961</accession>
<keyword evidence="1" id="KW-0472">Membrane</keyword>
<evidence type="ECO:0000313" key="3">
    <source>
        <dbReference type="EMBL" id="GFQ73347.1"/>
    </source>
</evidence>
<keyword evidence="1" id="KW-0812">Transmembrane</keyword>